<sequence length="116" mass="12750">MAQQKNEVQSLLEKAMFQATVADFWMAGLELGVIKTNQRDEASPKEVCSGIPQFIIGVKGLAGFFGTSVSTVNRWKACGLLDDATLQCGKVVIFELPKVIEILRVSDKKNKFNVKS</sequence>
<dbReference type="AlphaFoldDB" id="A0A412X7U1"/>
<name>A0A412X7U1_BACUN</name>
<reference evidence="1 2" key="1">
    <citation type="submission" date="2018-08" db="EMBL/GenBank/DDBJ databases">
        <title>A genome reference for cultivated species of the human gut microbiota.</title>
        <authorList>
            <person name="Zou Y."/>
            <person name="Xue W."/>
            <person name="Luo G."/>
        </authorList>
    </citation>
    <scope>NUCLEOTIDE SEQUENCE [LARGE SCALE GENOMIC DNA]</scope>
    <source>
        <strain evidence="1 2">AF14-42</strain>
    </source>
</reference>
<organism evidence="1 2">
    <name type="scientific">Bacteroides uniformis</name>
    <dbReference type="NCBI Taxonomy" id="820"/>
    <lineage>
        <taxon>Bacteria</taxon>
        <taxon>Pseudomonadati</taxon>
        <taxon>Bacteroidota</taxon>
        <taxon>Bacteroidia</taxon>
        <taxon>Bacteroidales</taxon>
        <taxon>Bacteroidaceae</taxon>
        <taxon>Bacteroides</taxon>
    </lineage>
</organism>
<gene>
    <name evidence="1" type="ORF">DWW14_20830</name>
</gene>
<evidence type="ECO:0000313" key="1">
    <source>
        <dbReference type="EMBL" id="RGV37008.1"/>
    </source>
</evidence>
<dbReference type="RefSeq" id="WP_117867116.1">
    <property type="nucleotide sequence ID" value="NZ_QRZC01000039.1"/>
</dbReference>
<comment type="caution">
    <text evidence="1">The sequence shown here is derived from an EMBL/GenBank/DDBJ whole genome shotgun (WGS) entry which is preliminary data.</text>
</comment>
<dbReference type="EMBL" id="QRZC01000039">
    <property type="protein sequence ID" value="RGV37008.1"/>
    <property type="molecule type" value="Genomic_DNA"/>
</dbReference>
<protein>
    <submittedName>
        <fullName evidence="1">DUF3853 family protein</fullName>
    </submittedName>
</protein>
<proteinExistence type="predicted"/>
<dbReference type="Pfam" id="PF12964">
    <property type="entry name" value="DUF3853"/>
    <property type="match status" value="1"/>
</dbReference>
<dbReference type="Proteomes" id="UP000285343">
    <property type="component" value="Unassembled WGS sequence"/>
</dbReference>
<evidence type="ECO:0000313" key="2">
    <source>
        <dbReference type="Proteomes" id="UP000285343"/>
    </source>
</evidence>
<accession>A0A412X7U1</accession>
<dbReference type="InterPro" id="IPR024363">
    <property type="entry name" value="DUF3853"/>
</dbReference>